<evidence type="ECO:0000256" key="3">
    <source>
        <dbReference type="ARBA" id="ARBA00022692"/>
    </source>
</evidence>
<dbReference type="AlphaFoldDB" id="A0A917HJ54"/>
<dbReference type="Proteomes" id="UP000600247">
    <property type="component" value="Unassembled WGS sequence"/>
</dbReference>
<evidence type="ECO:0000313" key="9">
    <source>
        <dbReference type="Proteomes" id="UP000600247"/>
    </source>
</evidence>
<dbReference type="InterPro" id="IPR027379">
    <property type="entry name" value="CLS_N"/>
</dbReference>
<evidence type="ECO:0000256" key="6">
    <source>
        <dbReference type="SAM" id="Phobius"/>
    </source>
</evidence>
<keyword evidence="4 6" id="KW-1133">Transmembrane helix</keyword>
<accession>A0A917HJ54</accession>
<feature type="transmembrane region" description="Helical" evidence="6">
    <location>
        <begin position="45"/>
        <end position="64"/>
    </location>
</feature>
<dbReference type="RefSeq" id="WP_229692307.1">
    <property type="nucleotide sequence ID" value="NZ_BMHY01000010.1"/>
</dbReference>
<dbReference type="EMBL" id="BMHY01000010">
    <property type="protein sequence ID" value="GGG81265.1"/>
    <property type="molecule type" value="Genomic_DNA"/>
</dbReference>
<evidence type="ECO:0000313" key="8">
    <source>
        <dbReference type="EMBL" id="GGG81265.1"/>
    </source>
</evidence>
<feature type="transmembrane region" description="Helical" evidence="6">
    <location>
        <begin position="12"/>
        <end position="33"/>
    </location>
</feature>
<evidence type="ECO:0000256" key="1">
    <source>
        <dbReference type="ARBA" id="ARBA00004651"/>
    </source>
</evidence>
<evidence type="ECO:0000256" key="2">
    <source>
        <dbReference type="ARBA" id="ARBA00022475"/>
    </source>
</evidence>
<keyword evidence="2" id="KW-1003">Cell membrane</keyword>
<feature type="domain" description="Cardiolipin synthase N-terminal" evidence="7">
    <location>
        <begin position="24"/>
        <end position="66"/>
    </location>
</feature>
<proteinExistence type="predicted"/>
<dbReference type="GO" id="GO:0005886">
    <property type="term" value="C:plasma membrane"/>
    <property type="evidence" value="ECO:0007669"/>
    <property type="project" value="UniProtKB-SubCell"/>
</dbReference>
<keyword evidence="9" id="KW-1185">Reference proteome</keyword>
<name>A0A917HJ54_9BACL</name>
<evidence type="ECO:0000256" key="5">
    <source>
        <dbReference type="ARBA" id="ARBA00023136"/>
    </source>
</evidence>
<organism evidence="8 9">
    <name type="scientific">Paenibacillus radicis</name>
    <name type="common">ex Gao et al. 2016</name>
    <dbReference type="NCBI Taxonomy" id="1737354"/>
    <lineage>
        <taxon>Bacteria</taxon>
        <taxon>Bacillati</taxon>
        <taxon>Bacillota</taxon>
        <taxon>Bacilli</taxon>
        <taxon>Bacillales</taxon>
        <taxon>Paenibacillaceae</taxon>
        <taxon>Paenibacillus</taxon>
    </lineage>
</organism>
<evidence type="ECO:0000259" key="7">
    <source>
        <dbReference type="Pfam" id="PF13396"/>
    </source>
</evidence>
<sequence>MNESTMELSKLLPIIAPLFVIQLILVIVALVALAKASQTRGPKWLWVLVIVFVNIIGPVLFFVVGRRND</sequence>
<gene>
    <name evidence="8" type="primary">yxlE</name>
    <name evidence="8" type="ORF">GCM10010918_43130</name>
</gene>
<comment type="caution">
    <text evidence="8">The sequence shown here is derived from an EMBL/GenBank/DDBJ whole genome shotgun (WGS) entry which is preliminary data.</text>
</comment>
<comment type="subcellular location">
    <subcellularLocation>
        <location evidence="1">Cell membrane</location>
        <topology evidence="1">Multi-pass membrane protein</topology>
    </subcellularLocation>
</comment>
<keyword evidence="3 6" id="KW-0812">Transmembrane</keyword>
<keyword evidence="5 6" id="KW-0472">Membrane</keyword>
<reference evidence="8 9" key="1">
    <citation type="journal article" date="2014" name="Int. J. Syst. Evol. Microbiol.">
        <title>Complete genome sequence of Corynebacterium casei LMG S-19264T (=DSM 44701T), isolated from a smear-ripened cheese.</title>
        <authorList>
            <consortium name="US DOE Joint Genome Institute (JGI-PGF)"/>
            <person name="Walter F."/>
            <person name="Albersmeier A."/>
            <person name="Kalinowski J."/>
            <person name="Ruckert C."/>
        </authorList>
    </citation>
    <scope>NUCLEOTIDE SEQUENCE [LARGE SCALE GENOMIC DNA]</scope>
    <source>
        <strain evidence="8 9">CGMCC 1.15286</strain>
    </source>
</reference>
<evidence type="ECO:0000256" key="4">
    <source>
        <dbReference type="ARBA" id="ARBA00022989"/>
    </source>
</evidence>
<protein>
    <submittedName>
        <fullName evidence="8">Negative regulatory protein YxlE</fullName>
    </submittedName>
</protein>
<dbReference type="Pfam" id="PF13396">
    <property type="entry name" value="PLDc_N"/>
    <property type="match status" value="1"/>
</dbReference>